<dbReference type="InterPro" id="IPR050228">
    <property type="entry name" value="Carboxylesterase_BioH"/>
</dbReference>
<gene>
    <name evidence="2" type="ORF">EXU30_04750</name>
</gene>
<dbReference type="Gene3D" id="3.40.50.1820">
    <property type="entry name" value="alpha/beta hydrolase"/>
    <property type="match status" value="1"/>
</dbReference>
<name>A0A411PEW5_9GAMM</name>
<dbReference type="InterPro" id="IPR029058">
    <property type="entry name" value="AB_hydrolase_fold"/>
</dbReference>
<dbReference type="OrthoDB" id="5290302at2"/>
<dbReference type="EMBL" id="CP036200">
    <property type="protein sequence ID" value="QBF82091.1"/>
    <property type="molecule type" value="Genomic_DNA"/>
</dbReference>
<keyword evidence="2" id="KW-0378">Hydrolase</keyword>
<dbReference type="Pfam" id="PF12697">
    <property type="entry name" value="Abhydrolase_6"/>
    <property type="match status" value="1"/>
</dbReference>
<proteinExistence type="predicted"/>
<organism evidence="2 3">
    <name type="scientific">Shewanella maritima</name>
    <dbReference type="NCBI Taxonomy" id="2520507"/>
    <lineage>
        <taxon>Bacteria</taxon>
        <taxon>Pseudomonadati</taxon>
        <taxon>Pseudomonadota</taxon>
        <taxon>Gammaproteobacteria</taxon>
        <taxon>Alteromonadales</taxon>
        <taxon>Shewanellaceae</taxon>
        <taxon>Shewanella</taxon>
    </lineage>
</organism>
<evidence type="ECO:0000259" key="1">
    <source>
        <dbReference type="Pfam" id="PF12697"/>
    </source>
</evidence>
<dbReference type="InterPro" id="IPR000073">
    <property type="entry name" value="AB_hydrolase_1"/>
</dbReference>
<dbReference type="KEGG" id="smai:EXU30_04750"/>
<dbReference type="PANTHER" id="PTHR43194">
    <property type="entry name" value="HYDROLASE ALPHA/BETA FOLD FAMILY"/>
    <property type="match status" value="1"/>
</dbReference>
<feature type="domain" description="AB hydrolase-1" evidence="1">
    <location>
        <begin position="3"/>
        <end position="275"/>
    </location>
</feature>
<reference evidence="2 3" key="1">
    <citation type="submission" date="2019-02" db="EMBL/GenBank/DDBJ databases">
        <title>Shewanella sp. D4-2 isolated from Dokdo Island.</title>
        <authorList>
            <person name="Baek K."/>
        </authorList>
    </citation>
    <scope>NUCLEOTIDE SEQUENCE [LARGE SCALE GENOMIC DNA]</scope>
    <source>
        <strain evidence="2 3">D4-2</strain>
    </source>
</reference>
<dbReference type="Proteomes" id="UP000291106">
    <property type="component" value="Chromosome"/>
</dbReference>
<dbReference type="PANTHER" id="PTHR43194:SF5">
    <property type="entry name" value="PIMELOYL-[ACYL-CARRIER PROTEIN] METHYL ESTER ESTERASE"/>
    <property type="match status" value="1"/>
</dbReference>
<dbReference type="GO" id="GO:0016787">
    <property type="term" value="F:hydrolase activity"/>
    <property type="evidence" value="ECO:0007669"/>
    <property type="project" value="UniProtKB-KW"/>
</dbReference>
<evidence type="ECO:0000313" key="3">
    <source>
        <dbReference type="Proteomes" id="UP000291106"/>
    </source>
</evidence>
<sequence>MVIVLLRGLMRDSRHWAGFEQRLRELGHKVICIDVPGSGKLAQQSSPIVLQDYCPALIAQIREQLAEIVSLDKQSELPALHIVGLSMGGMLATLLARQLESEWLQSQVAVQDTQQVTQNVALKVAKVSLLNSSAGNLSPWYQRFKITGLLSAFKRQLLSPAAKPERCQHWSWFERYTLQLTSVLHHQNAKIIGDWSQYRHDNKTSVVDGARQLLAAARFNAPQLTCPLQVIVGRDDKLVSTNCSENLSRFYSAELHVIDNAGHDVTLDKPREVAELLSG</sequence>
<accession>A0A411PEW5</accession>
<protein>
    <submittedName>
        <fullName evidence="2">Alpha/beta hydrolase</fullName>
    </submittedName>
</protein>
<dbReference type="AlphaFoldDB" id="A0A411PEW5"/>
<evidence type="ECO:0000313" key="2">
    <source>
        <dbReference type="EMBL" id="QBF82091.1"/>
    </source>
</evidence>
<keyword evidence="3" id="KW-1185">Reference proteome</keyword>
<dbReference type="SUPFAM" id="SSF53474">
    <property type="entry name" value="alpha/beta-Hydrolases"/>
    <property type="match status" value="1"/>
</dbReference>
<dbReference type="RefSeq" id="WP_130598064.1">
    <property type="nucleotide sequence ID" value="NZ_CP036200.1"/>
</dbReference>